<evidence type="ECO:0000256" key="2">
    <source>
        <dbReference type="ARBA" id="ARBA00023125"/>
    </source>
</evidence>
<gene>
    <name evidence="5" type="ORF">ERX40_10900</name>
</gene>
<dbReference type="InterPro" id="IPR036955">
    <property type="entry name" value="AP2/ERF_dom_sf"/>
</dbReference>
<dbReference type="OrthoDB" id="8974199at2"/>
<dbReference type="GO" id="GO:0003700">
    <property type="term" value="F:DNA-binding transcription factor activity"/>
    <property type="evidence" value="ECO:0007669"/>
    <property type="project" value="InterPro"/>
</dbReference>
<evidence type="ECO:0000259" key="4">
    <source>
        <dbReference type="PROSITE" id="PS51032"/>
    </source>
</evidence>
<accession>A0A9Q8FJQ0</accession>
<evidence type="ECO:0000256" key="3">
    <source>
        <dbReference type="ARBA" id="ARBA00023163"/>
    </source>
</evidence>
<keyword evidence="3" id="KW-0804">Transcription</keyword>
<reference evidence="5 6" key="1">
    <citation type="submission" date="2019-01" db="EMBL/GenBank/DDBJ databases">
        <title>Draft genome sequences of the type strains of six Macrococcus species.</title>
        <authorList>
            <person name="Mazhar S."/>
            <person name="Altermann E."/>
            <person name="Hill C."/>
            <person name="Mcauliffe O."/>
        </authorList>
    </citation>
    <scope>NUCLEOTIDE SEQUENCE [LARGE SCALE GENOMIC DNA]</scope>
    <source>
        <strain evidence="5 6">ATCC 51828</strain>
    </source>
</reference>
<sequence>MENLIYIKNIDNYLIIDAEDWEKIEQHNWYITYAHNTIRCQTMINFKRVSLPRFINGIESSYQKVKGLDFRRRNIGIDLFKYRYRKPQSNAKCKCKGVSYDKNARGSKKYRAEISVSGKRIFLGRYETEEQAALVYNYAVVEFWDGNGYLNDIE</sequence>
<dbReference type="PROSITE" id="PS51032">
    <property type="entry name" value="AP2_ERF"/>
    <property type="match status" value="1"/>
</dbReference>
<dbReference type="SUPFAM" id="SSF54171">
    <property type="entry name" value="DNA-binding domain"/>
    <property type="match status" value="1"/>
</dbReference>
<dbReference type="GO" id="GO:0003677">
    <property type="term" value="F:DNA binding"/>
    <property type="evidence" value="ECO:0007669"/>
    <property type="project" value="UniProtKB-KW"/>
</dbReference>
<organism evidence="5 6">
    <name type="scientific">Macrococcus carouselicus</name>
    <dbReference type="NCBI Taxonomy" id="69969"/>
    <lineage>
        <taxon>Bacteria</taxon>
        <taxon>Bacillati</taxon>
        <taxon>Bacillota</taxon>
        <taxon>Bacilli</taxon>
        <taxon>Bacillales</taxon>
        <taxon>Staphylococcaceae</taxon>
        <taxon>Macrococcus</taxon>
    </lineage>
</organism>
<keyword evidence="6" id="KW-1185">Reference proteome</keyword>
<evidence type="ECO:0000313" key="5">
    <source>
        <dbReference type="EMBL" id="TDL94378.1"/>
    </source>
</evidence>
<proteinExistence type="predicted"/>
<dbReference type="AlphaFoldDB" id="A0A9Q8FJQ0"/>
<evidence type="ECO:0000256" key="1">
    <source>
        <dbReference type="ARBA" id="ARBA00023015"/>
    </source>
</evidence>
<feature type="domain" description="AP2/ERF" evidence="4">
    <location>
        <begin position="94"/>
        <end position="153"/>
    </location>
</feature>
<dbReference type="EMBL" id="SCWD01000009">
    <property type="protein sequence ID" value="TDL94378.1"/>
    <property type="molecule type" value="Genomic_DNA"/>
</dbReference>
<comment type="caution">
    <text evidence="5">The sequence shown here is derived from an EMBL/GenBank/DDBJ whole genome shotgun (WGS) entry which is preliminary data.</text>
</comment>
<name>A0A9Q8FJQ0_9STAP</name>
<dbReference type="RefSeq" id="WP_133418517.1">
    <property type="nucleotide sequence ID" value="NZ_SCWD01000009.1"/>
</dbReference>
<dbReference type="Gene3D" id="3.30.730.10">
    <property type="entry name" value="AP2/ERF domain"/>
    <property type="match status" value="1"/>
</dbReference>
<protein>
    <submittedName>
        <fullName evidence="5">AP2 domain-containing protein</fullName>
    </submittedName>
</protein>
<dbReference type="Proteomes" id="UP000295280">
    <property type="component" value="Unassembled WGS sequence"/>
</dbReference>
<keyword evidence="1" id="KW-0805">Transcription regulation</keyword>
<keyword evidence="2" id="KW-0238">DNA-binding</keyword>
<evidence type="ECO:0000313" key="6">
    <source>
        <dbReference type="Proteomes" id="UP000295280"/>
    </source>
</evidence>
<dbReference type="InterPro" id="IPR001471">
    <property type="entry name" value="AP2/ERF_dom"/>
</dbReference>
<dbReference type="InterPro" id="IPR016177">
    <property type="entry name" value="DNA-bd_dom_sf"/>
</dbReference>